<comment type="similarity">
    <text evidence="1">Belongs to the 'phage' integrase family.</text>
</comment>
<evidence type="ECO:0000259" key="5">
    <source>
        <dbReference type="PROSITE" id="PS51898"/>
    </source>
</evidence>
<evidence type="ECO:0000256" key="4">
    <source>
        <dbReference type="SAM" id="MobiDB-lite"/>
    </source>
</evidence>
<dbReference type="RefSeq" id="WP_173130486.1">
    <property type="nucleotide sequence ID" value="NZ_JABMKX010000004.1"/>
</dbReference>
<sequence>MAWSEHLGGNRYKLVERDPSKASRPKRSMVVEMPPEVVSARSDKKRESWLAVQEDKWSQLVTTGKHQDKGKNRNRSKKKTFAEFIPTWRKVYAEENMSGETIFNTNNIIEARLIPEFGDTWMDEIPTLWIAEWFAGLKNLKNGNPLAINSKLNIYKAIKSIFDKAHAWGVITENPMNGVDRPTVNKKEKKRMNAIKQDYTKEEVAELLLAMYRLPTRWRLYFTGVMLGGFRRGEFLAVELPSLDYQHYRIYIENQITIDQDGQKVESEVKTEESEAWVPMPKWYMEELQAYERQWRKAKLRCPKWLGGDKQYLFHSGKGVMYFPSTATNTWAKFLKKNGFPHVKLHGLRHTAATLLREHGADQRSIQKFLRHTKLETTDRYTHEKEPVNRNLIAPLEAMNPKAKKIAP</sequence>
<dbReference type="InterPro" id="IPR002104">
    <property type="entry name" value="Integrase_catalytic"/>
</dbReference>
<evidence type="ECO:0000313" key="7">
    <source>
        <dbReference type="Proteomes" id="UP000711047"/>
    </source>
</evidence>
<dbReference type="Proteomes" id="UP000711047">
    <property type="component" value="Unassembled WGS sequence"/>
</dbReference>
<dbReference type="Gene3D" id="1.10.443.10">
    <property type="entry name" value="Intergrase catalytic core"/>
    <property type="match status" value="1"/>
</dbReference>
<feature type="domain" description="Tyr recombinase" evidence="5">
    <location>
        <begin position="194"/>
        <end position="394"/>
    </location>
</feature>
<evidence type="ECO:0000256" key="1">
    <source>
        <dbReference type="ARBA" id="ARBA00008857"/>
    </source>
</evidence>
<dbReference type="PROSITE" id="PS51898">
    <property type="entry name" value="TYR_RECOMBINASE"/>
    <property type="match status" value="1"/>
</dbReference>
<dbReference type="Pfam" id="PF00589">
    <property type="entry name" value="Phage_integrase"/>
    <property type="match status" value="1"/>
</dbReference>
<dbReference type="Gene3D" id="1.10.150.130">
    <property type="match status" value="1"/>
</dbReference>
<dbReference type="InterPro" id="IPR010998">
    <property type="entry name" value="Integrase_recombinase_N"/>
</dbReference>
<dbReference type="PANTHER" id="PTHR30349:SF64">
    <property type="entry name" value="PROPHAGE INTEGRASE INTD-RELATED"/>
    <property type="match status" value="1"/>
</dbReference>
<dbReference type="EMBL" id="JABMKX010000004">
    <property type="protein sequence ID" value="NQX45306.1"/>
    <property type="molecule type" value="Genomic_DNA"/>
</dbReference>
<evidence type="ECO:0000313" key="6">
    <source>
        <dbReference type="EMBL" id="NQX45306.1"/>
    </source>
</evidence>
<protein>
    <submittedName>
        <fullName evidence="6">Site-specific integrase</fullName>
    </submittedName>
</protein>
<dbReference type="CDD" id="cd01189">
    <property type="entry name" value="INT_ICEBs1_C_like"/>
    <property type="match status" value="1"/>
</dbReference>
<accession>A0ABX2DPE6</accession>
<dbReference type="InterPro" id="IPR011010">
    <property type="entry name" value="DNA_brk_join_enz"/>
</dbReference>
<organism evidence="6 7">
    <name type="scientific">Paenibacillus tritici</name>
    <dbReference type="NCBI Taxonomy" id="1873425"/>
    <lineage>
        <taxon>Bacteria</taxon>
        <taxon>Bacillati</taxon>
        <taxon>Bacillota</taxon>
        <taxon>Bacilli</taxon>
        <taxon>Bacillales</taxon>
        <taxon>Paenibacillaceae</taxon>
        <taxon>Paenibacillus</taxon>
    </lineage>
</organism>
<keyword evidence="7" id="KW-1185">Reference proteome</keyword>
<dbReference type="InterPro" id="IPR050090">
    <property type="entry name" value="Tyrosine_recombinase_XerCD"/>
</dbReference>
<feature type="region of interest" description="Disordered" evidence="4">
    <location>
        <begin position="14"/>
        <end position="39"/>
    </location>
</feature>
<dbReference type="InterPro" id="IPR013762">
    <property type="entry name" value="Integrase-like_cat_sf"/>
</dbReference>
<keyword evidence="3" id="KW-0233">DNA recombination</keyword>
<name>A0ABX2DPE6_9BACL</name>
<gene>
    <name evidence="6" type="ORF">HQN87_08175</name>
</gene>
<reference evidence="6 7" key="1">
    <citation type="submission" date="2020-05" db="EMBL/GenBank/DDBJ databases">
        <title>Paenibacillus glebae, sp. nov., Paenibacillus humi sp. nov., Paenibacillus pedi sp. nov., Paenibacillus terrestris sp. nov. and Paenibacillus terricola sp. nov., isolated from a forest top soil sample.</title>
        <authorList>
            <person name="Qi S."/>
            <person name="Carlier A."/>
            <person name="Cnockaert M."/>
            <person name="Vandamme P."/>
        </authorList>
    </citation>
    <scope>NUCLEOTIDE SEQUENCE [LARGE SCALE GENOMIC DNA]</scope>
    <source>
        <strain evidence="6 7">LMG 29502</strain>
    </source>
</reference>
<comment type="caution">
    <text evidence="6">The sequence shown here is derived from an EMBL/GenBank/DDBJ whole genome shotgun (WGS) entry which is preliminary data.</text>
</comment>
<evidence type="ECO:0000256" key="3">
    <source>
        <dbReference type="ARBA" id="ARBA00023172"/>
    </source>
</evidence>
<dbReference type="SUPFAM" id="SSF56349">
    <property type="entry name" value="DNA breaking-rejoining enzymes"/>
    <property type="match status" value="1"/>
</dbReference>
<dbReference type="PANTHER" id="PTHR30349">
    <property type="entry name" value="PHAGE INTEGRASE-RELATED"/>
    <property type="match status" value="1"/>
</dbReference>
<evidence type="ECO:0000256" key="2">
    <source>
        <dbReference type="ARBA" id="ARBA00023125"/>
    </source>
</evidence>
<proteinExistence type="inferred from homology"/>
<keyword evidence="2" id="KW-0238">DNA-binding</keyword>